<dbReference type="PROSITE" id="PS51297">
    <property type="entry name" value="K_BOX"/>
    <property type="match status" value="1"/>
</dbReference>
<dbReference type="AlphaFoldDB" id="A0AAU7LJM2"/>
<dbReference type="InterPro" id="IPR002487">
    <property type="entry name" value="TF_Kbox"/>
</dbReference>
<evidence type="ECO:0000259" key="1">
    <source>
        <dbReference type="PROSITE" id="PS51297"/>
    </source>
</evidence>
<gene>
    <name evidence="2" type="primary">MADS87</name>
</gene>
<proteinExistence type="evidence at transcript level"/>
<reference evidence="2" key="2">
    <citation type="submission" date="2024-02" db="EMBL/GenBank/DDBJ databases">
        <authorList>
            <person name="Xu Y."/>
            <person name="Zhao J."/>
        </authorList>
    </citation>
    <scope>NUCLEOTIDE SEQUENCE</scope>
</reference>
<reference evidence="2" key="1">
    <citation type="journal article" date="2024" name="Front. Plant Sci.">
        <title>Genome-wide analysis of the MADS-box gene family of sea buckthorn (Hippophae rhamnoides ssp. sinensis) and their potential role in floral organ development.</title>
        <authorList>
            <person name="Zhao J."/>
            <person name="Xu Y."/>
            <person name="Zhang Z."/>
            <person name="Zhao M."/>
            <person name="Li K."/>
            <person name="Wang F."/>
            <person name="Sun K."/>
        </authorList>
    </citation>
    <scope>NUCLEOTIDE SEQUENCE</scope>
</reference>
<dbReference type="EMBL" id="PP400922">
    <property type="protein sequence ID" value="XBP28282.1"/>
    <property type="molecule type" value="mRNA"/>
</dbReference>
<evidence type="ECO:0000313" key="2">
    <source>
        <dbReference type="EMBL" id="XBP28282.1"/>
    </source>
</evidence>
<protein>
    <submittedName>
        <fullName evidence="2">MADS87</fullName>
    </submittedName>
</protein>
<dbReference type="GO" id="GO:0003700">
    <property type="term" value="F:DNA-binding transcription factor activity"/>
    <property type="evidence" value="ECO:0007669"/>
    <property type="project" value="InterPro"/>
</dbReference>
<dbReference type="GO" id="GO:0005634">
    <property type="term" value="C:nucleus"/>
    <property type="evidence" value="ECO:0007669"/>
    <property type="project" value="InterPro"/>
</dbReference>
<feature type="domain" description="K-box" evidence="1">
    <location>
        <begin position="1"/>
        <end position="100"/>
    </location>
</feature>
<organism evidence="2">
    <name type="scientific">Hippophae rhamnoides</name>
    <name type="common">sea-buckthorn</name>
    <dbReference type="NCBI Taxonomy" id="193516"/>
    <lineage>
        <taxon>Eukaryota</taxon>
        <taxon>Viridiplantae</taxon>
        <taxon>Streptophyta</taxon>
        <taxon>Embryophyta</taxon>
        <taxon>Tracheophyta</taxon>
        <taxon>Spermatophyta</taxon>
        <taxon>Magnoliopsida</taxon>
        <taxon>eudicotyledons</taxon>
        <taxon>Gunneridae</taxon>
        <taxon>Pentapetalae</taxon>
        <taxon>rosids</taxon>
        <taxon>fabids</taxon>
        <taxon>Rosales</taxon>
        <taxon>Elaeagnaceae</taxon>
        <taxon>Hippophae</taxon>
    </lineage>
</organism>
<name>A0AAU7LJM2_9ROSA</name>
<sequence>MAKKIELLEASQKTLTFGRVLHRRLLGHDLDSCSLWEIQEIDDQLERSFCNIRARKNQLIVEQMEKLKEKKRRRPSSIVQEEREALTYYSSPSSSASHSHVETELFIGLPHIRC</sequence>
<dbReference type="Pfam" id="PF01486">
    <property type="entry name" value="K-box"/>
    <property type="match status" value="1"/>
</dbReference>
<accession>A0AAU7LJM2</accession>